<dbReference type="InterPro" id="IPR025777">
    <property type="entry name" value="GMPS_ATP_PPase_dom"/>
</dbReference>
<feature type="active site" evidence="9">
    <location>
        <position position="171"/>
    </location>
</feature>
<name>A0A9Q7AGU1_9BACT</name>
<dbReference type="GO" id="GO:0005524">
    <property type="term" value="F:ATP binding"/>
    <property type="evidence" value="ECO:0007669"/>
    <property type="project" value="UniProtKB-UniRule"/>
</dbReference>
<dbReference type="GO" id="GO:0005829">
    <property type="term" value="C:cytosol"/>
    <property type="evidence" value="ECO:0007669"/>
    <property type="project" value="TreeGrafter"/>
</dbReference>
<dbReference type="EC" id="6.3.5.2" evidence="9"/>
<dbReference type="NCBIfam" id="NF000848">
    <property type="entry name" value="PRK00074.1"/>
    <property type="match status" value="1"/>
</dbReference>
<dbReference type="PANTHER" id="PTHR11922">
    <property type="entry name" value="GMP SYNTHASE-RELATED"/>
    <property type="match status" value="1"/>
</dbReference>
<dbReference type="Proteomes" id="UP000671879">
    <property type="component" value="Chromosome"/>
</dbReference>
<dbReference type="SUPFAM" id="SSF52402">
    <property type="entry name" value="Adenine nucleotide alpha hydrolases-like"/>
    <property type="match status" value="1"/>
</dbReference>
<evidence type="ECO:0000256" key="7">
    <source>
        <dbReference type="ARBA" id="ARBA00022840"/>
    </source>
</evidence>
<evidence type="ECO:0000259" key="11">
    <source>
        <dbReference type="PROSITE" id="PS51553"/>
    </source>
</evidence>
<evidence type="ECO:0000256" key="10">
    <source>
        <dbReference type="PROSITE-ProRule" id="PRU00886"/>
    </source>
</evidence>
<dbReference type="Gene3D" id="3.40.50.880">
    <property type="match status" value="1"/>
</dbReference>
<comment type="subunit">
    <text evidence="9">Homodimer.</text>
</comment>
<dbReference type="Gene3D" id="3.40.50.620">
    <property type="entry name" value="HUPs"/>
    <property type="match status" value="1"/>
</dbReference>
<feature type="active site" description="Nucleophile" evidence="9">
    <location>
        <position position="83"/>
    </location>
</feature>
<evidence type="ECO:0000256" key="3">
    <source>
        <dbReference type="ARBA" id="ARBA00022598"/>
    </source>
</evidence>
<keyword evidence="3 9" id="KW-0436">Ligase</keyword>
<dbReference type="NCBIfam" id="TIGR00884">
    <property type="entry name" value="guaA_Cterm"/>
    <property type="match status" value="1"/>
</dbReference>
<dbReference type="PANTHER" id="PTHR11922:SF2">
    <property type="entry name" value="GMP SYNTHASE [GLUTAMINE-HYDROLYZING]"/>
    <property type="match status" value="1"/>
</dbReference>
<dbReference type="GO" id="GO:0003921">
    <property type="term" value="F:GMP synthase activity"/>
    <property type="evidence" value="ECO:0007669"/>
    <property type="project" value="InterPro"/>
</dbReference>
<keyword evidence="5 9" id="KW-0332">GMP biosynthesis</keyword>
<protein>
    <recommendedName>
        <fullName evidence="9">GMP synthase [glutamine-hydrolyzing]</fullName>
        <ecNumber evidence="9">6.3.5.2</ecNumber>
    </recommendedName>
    <alternativeName>
        <fullName evidence="9">GMP synthetase</fullName>
    </alternativeName>
    <alternativeName>
        <fullName evidence="9">Glutamine amidotransferase</fullName>
    </alternativeName>
</protein>
<evidence type="ECO:0000256" key="5">
    <source>
        <dbReference type="ARBA" id="ARBA00022749"/>
    </source>
</evidence>
<reference evidence="13" key="1">
    <citation type="submission" date="2021-04" db="EMBL/GenBank/DDBJ databases">
        <title>A novel Synergistetes isolate from a pyrite-forming mixed culture.</title>
        <authorList>
            <person name="Bunk B."/>
            <person name="Sproer C."/>
            <person name="Spring S."/>
            <person name="Pester M."/>
        </authorList>
    </citation>
    <scope>NUCLEOTIDE SEQUENCE [LARGE SCALE GENOMIC DNA]</scope>
    <source>
        <strain evidence="13">J.5.4.2-T.3.5.2</strain>
    </source>
</reference>
<dbReference type="InterPro" id="IPR017926">
    <property type="entry name" value="GATASE"/>
</dbReference>
<keyword evidence="13" id="KW-1185">Reference proteome</keyword>
<feature type="active site" evidence="9">
    <location>
        <position position="173"/>
    </location>
</feature>
<comment type="catalytic activity">
    <reaction evidence="9">
        <text>XMP + L-glutamine + ATP + H2O = GMP + L-glutamate + AMP + diphosphate + 2 H(+)</text>
        <dbReference type="Rhea" id="RHEA:11680"/>
        <dbReference type="ChEBI" id="CHEBI:15377"/>
        <dbReference type="ChEBI" id="CHEBI:15378"/>
        <dbReference type="ChEBI" id="CHEBI:29985"/>
        <dbReference type="ChEBI" id="CHEBI:30616"/>
        <dbReference type="ChEBI" id="CHEBI:33019"/>
        <dbReference type="ChEBI" id="CHEBI:57464"/>
        <dbReference type="ChEBI" id="CHEBI:58115"/>
        <dbReference type="ChEBI" id="CHEBI:58359"/>
        <dbReference type="ChEBI" id="CHEBI:456215"/>
        <dbReference type="EC" id="6.3.5.2"/>
    </reaction>
</comment>
<feature type="binding site" evidence="10">
    <location>
        <begin position="225"/>
        <end position="231"/>
    </location>
    <ligand>
        <name>ATP</name>
        <dbReference type="ChEBI" id="CHEBI:30616"/>
    </ligand>
</feature>
<dbReference type="NCBIfam" id="TIGR00888">
    <property type="entry name" value="guaA_Nterm"/>
    <property type="match status" value="1"/>
</dbReference>
<dbReference type="HAMAP" id="MF_00344">
    <property type="entry name" value="GMP_synthase"/>
    <property type="match status" value="1"/>
</dbReference>
<comment type="function">
    <text evidence="1 9">Catalyzes the synthesis of GMP from XMP.</text>
</comment>
<dbReference type="InterPro" id="IPR004739">
    <property type="entry name" value="GMP_synth_GATase"/>
</dbReference>
<dbReference type="KEGG" id="aram:KAR29_09395"/>
<dbReference type="Pfam" id="PF00117">
    <property type="entry name" value="GATase"/>
    <property type="match status" value="1"/>
</dbReference>
<dbReference type="PRINTS" id="PR00096">
    <property type="entry name" value="GATASE"/>
</dbReference>
<dbReference type="PROSITE" id="PS51553">
    <property type="entry name" value="GMPS_ATP_PPASE"/>
    <property type="match status" value="1"/>
</dbReference>
<evidence type="ECO:0000256" key="1">
    <source>
        <dbReference type="ARBA" id="ARBA00002332"/>
    </source>
</evidence>
<evidence type="ECO:0000256" key="9">
    <source>
        <dbReference type="HAMAP-Rule" id="MF_00344"/>
    </source>
</evidence>
<dbReference type="InterPro" id="IPR022310">
    <property type="entry name" value="NAD/GMP_synthase"/>
</dbReference>
<dbReference type="FunFam" id="3.30.300.10:FF:000002">
    <property type="entry name" value="GMP synthase [glutamine-hydrolyzing]"/>
    <property type="match status" value="1"/>
</dbReference>
<dbReference type="Pfam" id="PF00958">
    <property type="entry name" value="GMP_synt_C"/>
    <property type="match status" value="1"/>
</dbReference>
<sequence length="514" mass="55575">MNVKDNILVLDYGSQYTQLIARRVRELKVHSEILPWDAPVETILSRHPKGIILSGGPASATAPGAPTIDGRLLDGSVPVLGICYGMQLLAHVLGGKVRKGASAEYGASVVRVTAAGNPLLRGLPATFQAWMSHWDEVAAVPTGFSVHAESESGAPAAFSGRDGKVLALQFHPEVVHTEGGLDVLRNFLFDVCRCEESWNLSGWVDQMTSEIAAKVGGDRVVCGLSGGVDSTVAAVLTSRAVGDRLECIFVNNGLLRKDEARSVLDLYREKLKLKVHYVDASQTFLSRLEGVVEPERKRKIIGETFVRVFEAKAAEIGGAQWLLQGTLYPDVIESGFKGKGASVIKTHHNVGGLPDDIAFGLLEPLRDLFKDEVRAIGALMDVPGAILGRHPFPGPGLAVRCLGEVSPGRLDVLREADAIFAEEIVAAGLYDRMWQAFCVLLPVRTVGVMGDVRTYAEAVVLRAVHSQDGMTADWVRLSPELLDRVSRRICNEVEGVNRVVLDVTSKPPATIEWE</sequence>
<accession>A0A9Q7AGU1</accession>
<gene>
    <name evidence="9 12" type="primary">guaA</name>
    <name evidence="12" type="ORF">KAR29_09395</name>
</gene>
<dbReference type="EMBL" id="CP072943">
    <property type="protein sequence ID" value="QTX33764.1"/>
    <property type="molecule type" value="Genomic_DNA"/>
</dbReference>
<dbReference type="CDD" id="cd01997">
    <property type="entry name" value="GMP_synthase_C"/>
    <property type="match status" value="1"/>
</dbReference>
<keyword evidence="7 9" id="KW-0067">ATP-binding</keyword>
<evidence type="ECO:0000313" key="12">
    <source>
        <dbReference type="EMBL" id="QTX33764.1"/>
    </source>
</evidence>
<dbReference type="InterPro" id="IPR014729">
    <property type="entry name" value="Rossmann-like_a/b/a_fold"/>
</dbReference>
<keyword evidence="6 9" id="KW-0658">Purine biosynthesis</keyword>
<keyword evidence="8 9" id="KW-0315">Glutamine amidotransferase</keyword>
<keyword evidence="4 9" id="KW-0547">Nucleotide-binding</keyword>
<dbReference type="CDD" id="cd01742">
    <property type="entry name" value="GATase1_GMP_Synthase"/>
    <property type="match status" value="1"/>
</dbReference>
<dbReference type="AlphaFoldDB" id="A0A9Q7AGU1"/>
<dbReference type="Gene3D" id="3.30.300.10">
    <property type="match status" value="1"/>
</dbReference>
<dbReference type="PROSITE" id="PS51273">
    <property type="entry name" value="GATASE_TYPE_1"/>
    <property type="match status" value="1"/>
</dbReference>
<dbReference type="SUPFAM" id="SSF54810">
    <property type="entry name" value="GMP synthetase C-terminal dimerisation domain"/>
    <property type="match status" value="1"/>
</dbReference>
<evidence type="ECO:0000256" key="6">
    <source>
        <dbReference type="ARBA" id="ARBA00022755"/>
    </source>
</evidence>
<comment type="pathway">
    <text evidence="2 9">Purine metabolism; GMP biosynthesis; GMP from XMP (L-Gln route): step 1/1.</text>
</comment>
<dbReference type="FunFam" id="3.40.50.880:FF:000001">
    <property type="entry name" value="GMP synthase [glutamine-hydrolyzing]"/>
    <property type="match status" value="1"/>
</dbReference>
<dbReference type="Pfam" id="PF02540">
    <property type="entry name" value="NAD_synthase"/>
    <property type="match status" value="1"/>
</dbReference>
<evidence type="ECO:0000256" key="8">
    <source>
        <dbReference type="ARBA" id="ARBA00022962"/>
    </source>
</evidence>
<dbReference type="InterPro" id="IPR029062">
    <property type="entry name" value="Class_I_gatase-like"/>
</dbReference>
<dbReference type="InterPro" id="IPR001674">
    <property type="entry name" value="GMP_synth_C"/>
</dbReference>
<proteinExistence type="inferred from homology"/>
<evidence type="ECO:0000256" key="4">
    <source>
        <dbReference type="ARBA" id="ARBA00022741"/>
    </source>
</evidence>
<dbReference type="SUPFAM" id="SSF52317">
    <property type="entry name" value="Class I glutamine amidotransferase-like"/>
    <property type="match status" value="1"/>
</dbReference>
<dbReference type="PRINTS" id="PR00099">
    <property type="entry name" value="CPSGATASE"/>
</dbReference>
<dbReference type="InterPro" id="IPR022955">
    <property type="entry name" value="GMP_synthase"/>
</dbReference>
<organism evidence="12 13">
    <name type="scientific">Aminithiophilus ramosus</name>
    <dbReference type="NCBI Taxonomy" id="3029084"/>
    <lineage>
        <taxon>Bacteria</taxon>
        <taxon>Thermotogati</taxon>
        <taxon>Synergistota</taxon>
        <taxon>Synergistia</taxon>
        <taxon>Synergistales</taxon>
        <taxon>Aminithiophilaceae</taxon>
        <taxon>Aminithiophilus</taxon>
    </lineage>
</organism>
<dbReference type="PRINTS" id="PR00097">
    <property type="entry name" value="ANTSNTHASEII"/>
</dbReference>
<evidence type="ECO:0000313" key="13">
    <source>
        <dbReference type="Proteomes" id="UP000671879"/>
    </source>
</evidence>
<evidence type="ECO:0000256" key="2">
    <source>
        <dbReference type="ARBA" id="ARBA00005153"/>
    </source>
</evidence>
<feature type="domain" description="GMPS ATP-PPase" evidence="11">
    <location>
        <begin position="198"/>
        <end position="389"/>
    </location>
</feature>
<dbReference type="RefSeq" id="WP_274374960.1">
    <property type="nucleotide sequence ID" value="NZ_CP072943.1"/>
</dbReference>